<dbReference type="AlphaFoldDB" id="A0A310SCS8"/>
<evidence type="ECO:0000313" key="2">
    <source>
        <dbReference type="Proteomes" id="UP000250275"/>
    </source>
</evidence>
<proteinExistence type="predicted"/>
<dbReference type="Proteomes" id="UP000250275">
    <property type="component" value="Unassembled WGS sequence"/>
</dbReference>
<organism evidence="1 2">
    <name type="scientific">Eufriesea mexicana</name>
    <dbReference type="NCBI Taxonomy" id="516756"/>
    <lineage>
        <taxon>Eukaryota</taxon>
        <taxon>Metazoa</taxon>
        <taxon>Ecdysozoa</taxon>
        <taxon>Arthropoda</taxon>
        <taxon>Hexapoda</taxon>
        <taxon>Insecta</taxon>
        <taxon>Pterygota</taxon>
        <taxon>Neoptera</taxon>
        <taxon>Endopterygota</taxon>
        <taxon>Hymenoptera</taxon>
        <taxon>Apocrita</taxon>
        <taxon>Aculeata</taxon>
        <taxon>Apoidea</taxon>
        <taxon>Anthophila</taxon>
        <taxon>Apidae</taxon>
        <taxon>Eufriesea</taxon>
    </lineage>
</organism>
<sequence length="69" mass="7835">MTSDGNFSSHHADNIMQLSRWAEGLNAIAVATRLKLLPTIIPRADSTAPWALVKRDRLRRFLRCFVQEA</sequence>
<protein>
    <submittedName>
        <fullName evidence="1">Uncharacterized protein</fullName>
    </submittedName>
</protein>
<gene>
    <name evidence="1" type="ORF">WN48_10820</name>
</gene>
<name>A0A310SCS8_9HYME</name>
<reference evidence="1 2" key="1">
    <citation type="submission" date="2015-07" db="EMBL/GenBank/DDBJ databases">
        <title>The genome of Eufriesea mexicana.</title>
        <authorList>
            <person name="Pan H."/>
            <person name="Kapheim K."/>
        </authorList>
    </citation>
    <scope>NUCLEOTIDE SEQUENCE [LARGE SCALE GENOMIC DNA]</scope>
    <source>
        <strain evidence="1">0111107269</strain>
        <tissue evidence="1">Whole body</tissue>
    </source>
</reference>
<keyword evidence="2" id="KW-1185">Reference proteome</keyword>
<accession>A0A310SCS8</accession>
<dbReference type="EMBL" id="KQ768634">
    <property type="protein sequence ID" value="OAD53103.1"/>
    <property type="molecule type" value="Genomic_DNA"/>
</dbReference>
<evidence type="ECO:0000313" key="1">
    <source>
        <dbReference type="EMBL" id="OAD53103.1"/>
    </source>
</evidence>